<sequence>MIEPELFDGIKLLVNLPEHNLYSGMQGAIVECYSDKAYEV</sequence>
<evidence type="ECO:0000313" key="1">
    <source>
        <dbReference type="EMBL" id="EDX72979.1"/>
    </source>
</evidence>
<evidence type="ECO:0000313" key="2">
    <source>
        <dbReference type="Proteomes" id="UP000003835"/>
    </source>
</evidence>
<evidence type="ECO:0008006" key="3">
    <source>
        <dbReference type="Google" id="ProtNLM"/>
    </source>
</evidence>
<dbReference type="HOGENOM" id="CLU_3287911_0_0_3"/>
<dbReference type="eggNOG" id="ENOG5032S65">
    <property type="taxonomic scope" value="Bacteria"/>
</dbReference>
<reference evidence="1 2" key="1">
    <citation type="submission" date="2008-07" db="EMBL/GenBank/DDBJ databases">
        <authorList>
            <person name="Tandeau de Marsac N."/>
            <person name="Ferriera S."/>
            <person name="Johnson J."/>
            <person name="Kravitz S."/>
            <person name="Beeson K."/>
            <person name="Sutton G."/>
            <person name="Rogers Y.-H."/>
            <person name="Friedman R."/>
            <person name="Frazier M."/>
            <person name="Venter J.C."/>
        </authorList>
    </citation>
    <scope>NUCLEOTIDE SEQUENCE [LARGE SCALE GENOMIC DNA]</scope>
    <source>
        <strain evidence="1 2">PCC 7420</strain>
    </source>
</reference>
<dbReference type="InterPro" id="IPR032568">
    <property type="entry name" value="DUF4926"/>
</dbReference>
<name>B4VYE3_9CYAN</name>
<protein>
    <recommendedName>
        <fullName evidence="3">DUF4926 domain-containing protein</fullName>
    </recommendedName>
</protein>
<dbReference type="EMBL" id="DS989860">
    <property type="protein sequence ID" value="EDX72979.1"/>
    <property type="molecule type" value="Genomic_DNA"/>
</dbReference>
<organism evidence="1 2">
    <name type="scientific">Coleofasciculus chthonoplastes PCC 7420</name>
    <dbReference type="NCBI Taxonomy" id="118168"/>
    <lineage>
        <taxon>Bacteria</taxon>
        <taxon>Bacillati</taxon>
        <taxon>Cyanobacteriota</taxon>
        <taxon>Cyanophyceae</taxon>
        <taxon>Coleofasciculales</taxon>
        <taxon>Coleofasciculaceae</taxon>
        <taxon>Coleofasciculus</taxon>
    </lineage>
</organism>
<accession>B4VYE3</accession>
<dbReference type="AlphaFoldDB" id="B4VYE3"/>
<dbReference type="Proteomes" id="UP000003835">
    <property type="component" value="Unassembled WGS sequence"/>
</dbReference>
<dbReference type="STRING" id="118168.MC7420_2597"/>
<proteinExistence type="predicted"/>
<dbReference type="Pfam" id="PF16277">
    <property type="entry name" value="DUF4926"/>
    <property type="match status" value="1"/>
</dbReference>
<keyword evidence="2" id="KW-1185">Reference proteome</keyword>
<gene>
    <name evidence="1" type="ORF">MC7420_2597</name>
</gene>